<name>A0ABV4I011_9ACTN</name>
<dbReference type="Gene3D" id="2.40.420.20">
    <property type="match status" value="1"/>
</dbReference>
<organism evidence="3 4">
    <name type="scientific">Kineococcus mangrovi</name>
    <dbReference type="NCBI Taxonomy" id="1660183"/>
    <lineage>
        <taxon>Bacteria</taxon>
        <taxon>Bacillati</taxon>
        <taxon>Actinomycetota</taxon>
        <taxon>Actinomycetes</taxon>
        <taxon>Kineosporiales</taxon>
        <taxon>Kineosporiaceae</taxon>
        <taxon>Kineococcus</taxon>
    </lineage>
</organism>
<keyword evidence="1" id="KW-1133">Transmembrane helix</keyword>
<dbReference type="Gene3D" id="2.40.50.100">
    <property type="match status" value="1"/>
</dbReference>
<evidence type="ECO:0000256" key="1">
    <source>
        <dbReference type="SAM" id="Phobius"/>
    </source>
</evidence>
<dbReference type="RefSeq" id="WP_370716978.1">
    <property type="nucleotide sequence ID" value="NZ_JBGGTQ010000001.1"/>
</dbReference>
<keyword evidence="1" id="KW-0812">Transmembrane</keyword>
<gene>
    <name evidence="3" type="ORF">AB2L28_01670</name>
</gene>
<sequence>MGVVRTVVFPALRLVVWALIAVALLWIAFVRTGNRDTDAAASPSAVVQPPATEISRGDVVNTVDLQGTIQADPATTVKATAAGQVGRVRAEAGQAVEKGTPLFTVVVTVEPPATSTTGDPAATGGAAPAATTKTVTVTSTVAGTLATLDVLAGQDVAVGQDVATVSPGTLTISAPLTQAEQYRLLTPPTSAQVTVPGGPGAFECTGLRTGTPPVTGDGGSTGGAPSGFDPYTGMPADPSTAMTGANVTCAVPDGVQVFAGLSAAVEVTAGQATGVLLAPVTAVQGTVGTGKVWTVAEDGSTTETPVTLGLTDGQNVEVTGGVTEGQQVLQFVPGTDTPTDPNGMYGMGF</sequence>
<comment type="caution">
    <text evidence="3">The sequence shown here is derived from an EMBL/GenBank/DDBJ whole genome shotgun (WGS) entry which is preliminary data.</text>
</comment>
<dbReference type="EMBL" id="JBGGTQ010000001">
    <property type="protein sequence ID" value="MEZ0490944.1"/>
    <property type="molecule type" value="Genomic_DNA"/>
</dbReference>
<feature type="transmembrane region" description="Helical" evidence="1">
    <location>
        <begin position="7"/>
        <end position="29"/>
    </location>
</feature>
<reference evidence="3 4" key="1">
    <citation type="submission" date="2024-07" db="EMBL/GenBank/DDBJ databases">
        <authorList>
            <person name="Thanompreechachai J."/>
            <person name="Duangmal K."/>
        </authorList>
    </citation>
    <scope>NUCLEOTIDE SEQUENCE [LARGE SCALE GENOMIC DNA]</scope>
    <source>
        <strain evidence="3 4">TBRC 1896</strain>
    </source>
</reference>
<accession>A0ABV4I011</accession>
<evidence type="ECO:0000259" key="2">
    <source>
        <dbReference type="Pfam" id="PF25967"/>
    </source>
</evidence>
<keyword evidence="1" id="KW-0472">Membrane</keyword>
<proteinExistence type="predicted"/>
<dbReference type="PANTHER" id="PTHR30469:SF33">
    <property type="entry name" value="SLR1207 PROTEIN"/>
    <property type="match status" value="1"/>
</dbReference>
<feature type="domain" description="Multidrug resistance protein MdtA-like C-terminal permuted SH3" evidence="2">
    <location>
        <begin position="275"/>
        <end position="328"/>
    </location>
</feature>
<protein>
    <submittedName>
        <fullName evidence="3">Secretion protein HlyD</fullName>
    </submittedName>
</protein>
<evidence type="ECO:0000313" key="4">
    <source>
        <dbReference type="Proteomes" id="UP001566476"/>
    </source>
</evidence>
<dbReference type="Pfam" id="PF25967">
    <property type="entry name" value="RND-MFP_C"/>
    <property type="match status" value="1"/>
</dbReference>
<dbReference type="Proteomes" id="UP001566476">
    <property type="component" value="Unassembled WGS sequence"/>
</dbReference>
<evidence type="ECO:0000313" key="3">
    <source>
        <dbReference type="EMBL" id="MEZ0490944.1"/>
    </source>
</evidence>
<dbReference type="InterPro" id="IPR058627">
    <property type="entry name" value="MdtA-like_C"/>
</dbReference>
<dbReference type="PANTHER" id="PTHR30469">
    <property type="entry name" value="MULTIDRUG RESISTANCE PROTEIN MDTA"/>
    <property type="match status" value="1"/>
</dbReference>
<keyword evidence="4" id="KW-1185">Reference proteome</keyword>